<evidence type="ECO:0000259" key="3">
    <source>
        <dbReference type="Pfam" id="PF08241"/>
    </source>
</evidence>
<organism evidence="5 6">
    <name type="scientific">Kluyvera intermedia</name>
    <name type="common">Enterobacter intermedius</name>
    <dbReference type="NCBI Taxonomy" id="61648"/>
    <lineage>
        <taxon>Bacteria</taxon>
        <taxon>Pseudomonadati</taxon>
        <taxon>Pseudomonadota</taxon>
        <taxon>Gammaproteobacteria</taxon>
        <taxon>Enterobacterales</taxon>
        <taxon>Enterobacteriaceae</taxon>
        <taxon>Kluyvera</taxon>
    </lineage>
</organism>
<dbReference type="Proteomes" id="UP000867740">
    <property type="component" value="Unassembled WGS sequence"/>
</dbReference>
<protein>
    <submittedName>
        <fullName evidence="5">Methyltransferase domain-containing protein</fullName>
    </submittedName>
</protein>
<dbReference type="Pfam" id="PF08241">
    <property type="entry name" value="Methyltransf_11"/>
    <property type="match status" value="1"/>
</dbReference>
<dbReference type="InterPro" id="IPR013216">
    <property type="entry name" value="Methyltransf_11"/>
</dbReference>
<dbReference type="PANTHER" id="PTHR45947">
    <property type="entry name" value="SULFOQUINOVOSYL TRANSFERASE SQD2"/>
    <property type="match status" value="1"/>
</dbReference>
<feature type="domain" description="Methyltransferase" evidence="4">
    <location>
        <begin position="222"/>
        <end position="364"/>
    </location>
</feature>
<evidence type="ECO:0000313" key="6">
    <source>
        <dbReference type="Proteomes" id="UP000867740"/>
    </source>
</evidence>
<dbReference type="InterPro" id="IPR029063">
    <property type="entry name" value="SAM-dependent_MTases_sf"/>
</dbReference>
<evidence type="ECO:0000259" key="4">
    <source>
        <dbReference type="Pfam" id="PF13847"/>
    </source>
</evidence>
<name>A0A9P3WDS7_KLUIN</name>
<comment type="caution">
    <text evidence="5">The sequence shown here is derived from an EMBL/GenBank/DDBJ whole genome shotgun (WGS) entry which is preliminary data.</text>
</comment>
<dbReference type="InterPro" id="IPR001296">
    <property type="entry name" value="Glyco_trans_1"/>
</dbReference>
<dbReference type="PANTHER" id="PTHR45947:SF3">
    <property type="entry name" value="SULFOQUINOVOSYL TRANSFERASE SQD2"/>
    <property type="match status" value="1"/>
</dbReference>
<dbReference type="Gene3D" id="3.40.50.150">
    <property type="entry name" value="Vaccinia Virus protein VP39"/>
    <property type="match status" value="2"/>
</dbReference>
<evidence type="ECO:0000256" key="1">
    <source>
        <dbReference type="SAM" id="Coils"/>
    </source>
</evidence>
<feature type="coiled-coil region" evidence="1">
    <location>
        <begin position="715"/>
        <end position="791"/>
    </location>
</feature>
<dbReference type="InterPro" id="IPR050194">
    <property type="entry name" value="Glycosyltransferase_grp1"/>
</dbReference>
<evidence type="ECO:0000313" key="5">
    <source>
        <dbReference type="EMBL" id="HAT3581363.1"/>
    </source>
</evidence>
<dbReference type="CDD" id="cd02440">
    <property type="entry name" value="AdoMet_MTases"/>
    <property type="match status" value="1"/>
</dbReference>
<dbReference type="SUPFAM" id="SSF53756">
    <property type="entry name" value="UDP-Glycosyltransferase/glycogen phosphorylase"/>
    <property type="match status" value="1"/>
</dbReference>
<proteinExistence type="predicted"/>
<reference evidence="5" key="2">
    <citation type="submission" date="2020-10" db="EMBL/GenBank/DDBJ databases">
        <authorList>
            <consortium name="NCBI Pathogen Detection Project"/>
        </authorList>
    </citation>
    <scope>NUCLEOTIDE SEQUENCE</scope>
    <source>
        <strain evidence="5">CAVp300</strain>
    </source>
</reference>
<feature type="coiled-coil region" evidence="1">
    <location>
        <begin position="820"/>
        <end position="854"/>
    </location>
</feature>
<dbReference type="Pfam" id="PF00534">
    <property type="entry name" value="Glycos_transf_1"/>
    <property type="match status" value="1"/>
</dbReference>
<keyword evidence="5" id="KW-0489">Methyltransferase</keyword>
<reference evidence="5" key="1">
    <citation type="journal article" date="2018" name="Genome Biol.">
        <title>SKESA: strategic k-mer extension for scrupulous assemblies.</title>
        <authorList>
            <person name="Souvorov A."/>
            <person name="Agarwala R."/>
            <person name="Lipman D.J."/>
        </authorList>
    </citation>
    <scope>NUCLEOTIDE SEQUENCE</scope>
    <source>
        <strain evidence="5">CAVp300</strain>
    </source>
</reference>
<gene>
    <name evidence="5" type="ORF">I8531_001647</name>
</gene>
<dbReference type="CDD" id="cd03801">
    <property type="entry name" value="GT4_PimA-like"/>
    <property type="match status" value="1"/>
</dbReference>
<dbReference type="SUPFAM" id="SSF53335">
    <property type="entry name" value="S-adenosyl-L-methionine-dependent methyltransferases"/>
    <property type="match status" value="2"/>
</dbReference>
<dbReference type="RefSeq" id="WP_071845855.1">
    <property type="nucleotide sequence ID" value="NZ_CABMNU010000005.1"/>
</dbReference>
<keyword evidence="1" id="KW-0175">Coiled coil</keyword>
<keyword evidence="5" id="KW-0808">Transferase</keyword>
<sequence>MKNIENADVIVREILNSCGGQKFLHIGAGNGQLVQELLSSGMDAQGIDDSSEAVAYGNSFMPERFTLGVASKLPYADKAFDTTVALYSLEYINPDELTQAVREIKRVTKRSIYLRVTTGNQQENDPRAIVLGRNEWERIFFAEGLRKHPSYYLINDYEALGRESGEAIILLECIPETALERYPLEALKEERDLHMDMTREAGERSDAHIARYQWAATFVRPGDTVLDAACGLGYGSYLLQCGTMAGKTIGIDGSNYAIDYANLNFVPNVSNLSFSAGMLPEALYDFADHSVDVVVSFETLEHISDPETVLKEFQRILTPGGRIIVSVPNDWSDETGEDPNPFHLHVYTLDKLRDQIKAQFQLENITVQSATHYKEKAGSKNWVAAKRELYSIPTDAEESTAPASEWWLAVGMKSPLNGEEVVYHDTQHKTFSDPDWNVTAFSRDYKNPWLVRAMVDIGWRQRNDDALKELAEIVYDTNHDNSADTGAALCVRAYQLLNGSVPSSIDELKQISERIDEYVLLKPVTPHAIRWMISLHFVMARLWLKAGLHSQARTSFEKCVAIDPLIFSPLLANRVVEARLYLGVIRLNSNDESGAREEWAAGIELAYRALNADWNQSLGDLRDPVEFGLPELSSILDYASNCAYALVNLDSFKDKPWWWLQLRRSPQAQAASLRALNVALRSQISSLNKYAALLEGNNKSVTSLQEENTQLLNSLEGNNKSLETLQQENQRLLNSLEGNNQALVSLQSENIRLLRSLEVNSLAVSELQAKNAELNETIEGKELAHTTLESENKILANSLEENSQALDVLKGENSYLLTSLDENSQALDALREENKKLIASLDENSQELAALQDRNTQLWNFLAIISGCEVTQYPAMDKKIEIIKSLYQLFNSDHLTEQAETAADLNCLLTQNNVLMRERILEFSKMPAENEELKKAVSVKETTILAQNALITKQQETLAGLEHTIQLKDQAIAEQSANISQLNAIMHTRIMRLRNVMLYQPWGARKVMHMAYLATSLMTPLVLRRKVSPLTGWLRGRFSRRPQPVGAPVETVDESSTTPVTENTGYLVKMPVTKPGAPKIAHVIANFMTGGSSRLVVDLVEYLGSDYEQFVLTSYAPNPPAYVGLQIDEQRDCNDITPFINYFKWKQPDFVHVHYWGDVDEPWYAQAIEAARVLNIPVIENINTPIAPHFSEAVKRYVYVSDYVRHVFGRPDDSHVTVYPGSDFSHFMRNDDDPVPPDCVGMVYRLERDKLNEDAIKPFIAIALKRPQTKILIVGGGSLLAPFQEAVKEAGVEAQFEFTGYVEYDTLPDYYRRMSLFIAPVWKESFGQVSPFAMNMRVPVIGYDVGAISEIVNSKAMLAPAGDAERLADIAIDLLNNDELRAMLGREHQERAVGHFSVQAMISAYAGLYAEITEK</sequence>
<feature type="domain" description="Methyltransferase type 11" evidence="3">
    <location>
        <begin position="24"/>
        <end position="110"/>
    </location>
</feature>
<dbReference type="GO" id="GO:0008757">
    <property type="term" value="F:S-adenosylmethionine-dependent methyltransferase activity"/>
    <property type="evidence" value="ECO:0007669"/>
    <property type="project" value="InterPro"/>
</dbReference>
<evidence type="ECO:0000259" key="2">
    <source>
        <dbReference type="Pfam" id="PF00534"/>
    </source>
</evidence>
<dbReference type="GO" id="GO:0016757">
    <property type="term" value="F:glycosyltransferase activity"/>
    <property type="evidence" value="ECO:0007669"/>
    <property type="project" value="InterPro"/>
</dbReference>
<dbReference type="InterPro" id="IPR025714">
    <property type="entry name" value="Methyltranfer_dom"/>
</dbReference>
<accession>A0A9P3WDS7</accession>
<dbReference type="EMBL" id="DACSUM010000010">
    <property type="protein sequence ID" value="HAT3581363.1"/>
    <property type="molecule type" value="Genomic_DNA"/>
</dbReference>
<dbReference type="Gene3D" id="3.40.50.2000">
    <property type="entry name" value="Glycogen Phosphorylase B"/>
    <property type="match status" value="2"/>
</dbReference>
<dbReference type="Pfam" id="PF13847">
    <property type="entry name" value="Methyltransf_31"/>
    <property type="match status" value="1"/>
</dbReference>
<dbReference type="GO" id="GO:0032259">
    <property type="term" value="P:methylation"/>
    <property type="evidence" value="ECO:0007669"/>
    <property type="project" value="UniProtKB-KW"/>
</dbReference>
<feature type="domain" description="Glycosyl transferase family 1" evidence="2">
    <location>
        <begin position="1239"/>
        <end position="1389"/>
    </location>
</feature>